<keyword evidence="1" id="KW-0812">Transmembrane</keyword>
<evidence type="ECO:0000256" key="1">
    <source>
        <dbReference type="SAM" id="Phobius"/>
    </source>
</evidence>
<proteinExistence type="predicted"/>
<reference evidence="3" key="1">
    <citation type="submission" date="2012-07" db="EMBL/GenBank/DDBJ databases">
        <title>Genome of the Chinese tree shrew, a rising model animal genetically related to primates.</title>
        <authorList>
            <person name="Zhang G."/>
            <person name="Fan Y."/>
            <person name="Yao Y."/>
            <person name="Huang Z."/>
        </authorList>
    </citation>
    <scope>NUCLEOTIDE SEQUENCE [LARGE SCALE GENOMIC DNA]</scope>
</reference>
<evidence type="ECO:0000313" key="2">
    <source>
        <dbReference type="EMBL" id="ELW67889.1"/>
    </source>
</evidence>
<keyword evidence="3" id="KW-1185">Reference proteome</keyword>
<protein>
    <submittedName>
        <fullName evidence="2">Uncharacterized protein</fullName>
    </submittedName>
</protein>
<name>L9KZF8_TUPCH</name>
<feature type="transmembrane region" description="Helical" evidence="1">
    <location>
        <begin position="6"/>
        <end position="30"/>
    </location>
</feature>
<dbReference type="AlphaFoldDB" id="L9KZF8"/>
<evidence type="ECO:0000313" key="3">
    <source>
        <dbReference type="Proteomes" id="UP000011518"/>
    </source>
</evidence>
<keyword evidence="1" id="KW-0472">Membrane</keyword>
<sequence length="98" mass="10687">MDYSQLFQVFLLLGIRAVNVVGGILIEVVYGYTVAAYQTVGPVTLASSGDFGDIAIHGREHHGEDQGQGKYRHLQELESGAKSLPWHGPHLGAPHPFY</sequence>
<dbReference type="InParanoid" id="L9KZF8"/>
<accession>L9KZF8</accession>
<reference evidence="3" key="2">
    <citation type="journal article" date="2013" name="Nat. Commun.">
        <title>Genome of the Chinese tree shrew.</title>
        <authorList>
            <person name="Fan Y."/>
            <person name="Huang Z.Y."/>
            <person name="Cao C.C."/>
            <person name="Chen C.S."/>
            <person name="Chen Y.X."/>
            <person name="Fan D.D."/>
            <person name="He J."/>
            <person name="Hou H.L."/>
            <person name="Hu L."/>
            <person name="Hu X.T."/>
            <person name="Jiang X.T."/>
            <person name="Lai R."/>
            <person name="Lang Y.S."/>
            <person name="Liang B."/>
            <person name="Liao S.G."/>
            <person name="Mu D."/>
            <person name="Ma Y.Y."/>
            <person name="Niu Y.Y."/>
            <person name="Sun X.Q."/>
            <person name="Xia J.Q."/>
            <person name="Xiao J."/>
            <person name="Xiong Z.Q."/>
            <person name="Xu L."/>
            <person name="Yang L."/>
            <person name="Zhang Y."/>
            <person name="Zhao W."/>
            <person name="Zhao X.D."/>
            <person name="Zheng Y.T."/>
            <person name="Zhou J.M."/>
            <person name="Zhu Y.B."/>
            <person name="Zhang G.J."/>
            <person name="Wang J."/>
            <person name="Yao Y.G."/>
        </authorList>
    </citation>
    <scope>NUCLEOTIDE SEQUENCE [LARGE SCALE GENOMIC DNA]</scope>
</reference>
<dbReference type="EMBL" id="KB320597">
    <property type="protein sequence ID" value="ELW67889.1"/>
    <property type="molecule type" value="Genomic_DNA"/>
</dbReference>
<keyword evidence="1" id="KW-1133">Transmembrane helix</keyword>
<dbReference type="Proteomes" id="UP000011518">
    <property type="component" value="Unassembled WGS sequence"/>
</dbReference>
<organism evidence="2 3">
    <name type="scientific">Tupaia chinensis</name>
    <name type="common">Chinese tree shrew</name>
    <name type="synonym">Tupaia belangeri chinensis</name>
    <dbReference type="NCBI Taxonomy" id="246437"/>
    <lineage>
        <taxon>Eukaryota</taxon>
        <taxon>Metazoa</taxon>
        <taxon>Chordata</taxon>
        <taxon>Craniata</taxon>
        <taxon>Vertebrata</taxon>
        <taxon>Euteleostomi</taxon>
        <taxon>Mammalia</taxon>
        <taxon>Eutheria</taxon>
        <taxon>Euarchontoglires</taxon>
        <taxon>Scandentia</taxon>
        <taxon>Tupaiidae</taxon>
        <taxon>Tupaia</taxon>
    </lineage>
</organism>
<gene>
    <name evidence="2" type="ORF">TREES_T100007497</name>
</gene>